<feature type="chain" id="PRO_5030008770" evidence="1">
    <location>
        <begin position="25"/>
        <end position="166"/>
    </location>
</feature>
<dbReference type="GO" id="GO:0009289">
    <property type="term" value="C:pilus"/>
    <property type="evidence" value="ECO:0007669"/>
    <property type="project" value="InterPro"/>
</dbReference>
<keyword evidence="1" id="KW-0732">Signal</keyword>
<accession>A0A0J6J809</accession>
<dbReference type="RefSeq" id="WP_048365459.1">
    <property type="nucleotide sequence ID" value="NZ_JAAEBV010000001.1"/>
</dbReference>
<organism evidence="2 3">
    <name type="scientific">Pseudomonas weihenstephanensis</name>
    <dbReference type="NCBI Taxonomy" id="1608994"/>
    <lineage>
        <taxon>Bacteria</taxon>
        <taxon>Pseudomonadati</taxon>
        <taxon>Pseudomonadota</taxon>
        <taxon>Gammaproteobacteria</taxon>
        <taxon>Pseudomonadales</taxon>
        <taxon>Pseudomonadaceae</taxon>
        <taxon>Pseudomonas</taxon>
    </lineage>
</organism>
<gene>
    <name evidence="2" type="ORF">TU86_16880</name>
</gene>
<comment type="caution">
    <text evidence="2">The sequence shown here is derived from an EMBL/GenBank/DDBJ whole genome shotgun (WGS) entry which is preliminary data.</text>
</comment>
<evidence type="ECO:0000313" key="3">
    <source>
        <dbReference type="Proteomes" id="UP000036325"/>
    </source>
</evidence>
<dbReference type="OrthoDB" id="7026515at2"/>
<dbReference type="STRING" id="1608994.TU86_16880"/>
<dbReference type="EMBL" id="JYLF01000007">
    <property type="protein sequence ID" value="KMN12683.1"/>
    <property type="molecule type" value="Genomic_DNA"/>
</dbReference>
<dbReference type="Proteomes" id="UP000036325">
    <property type="component" value="Unassembled WGS sequence"/>
</dbReference>
<feature type="signal peptide" evidence="1">
    <location>
        <begin position="1"/>
        <end position="24"/>
    </location>
</feature>
<dbReference type="Pfam" id="PF04449">
    <property type="entry name" value="Fimbrial_CS1"/>
    <property type="match status" value="1"/>
</dbReference>
<accession>A0A0J6IK32</accession>
<evidence type="ECO:0000256" key="1">
    <source>
        <dbReference type="SAM" id="SignalP"/>
    </source>
</evidence>
<dbReference type="PATRIC" id="fig|1608994.3.peg.4059"/>
<protein>
    <submittedName>
        <fullName evidence="2">Adhesin major subunit pilin</fullName>
    </submittedName>
</protein>
<sequence>MFKKTVVITGSLLMLTLVSSHALAAGEASSLINIKASIPTKVFHVMPQDPEFGKDETMNYDPVNGTLSSLHQVFNVKNTDGSIHAYIEGGPTSLFNGNLDQNIALTTTFNGTTLTASPLEVVNDASSTPGTQADMVITAAKPADSAAGSYTASYTVVFDNVPRVTR</sequence>
<dbReference type="InterPro" id="IPR007540">
    <property type="entry name" value="Fimbrial_CS1-type"/>
</dbReference>
<dbReference type="AlphaFoldDB" id="A0A0J6J809"/>
<reference evidence="2 3" key="1">
    <citation type="submission" date="2015-02" db="EMBL/GenBank/DDBJ databases">
        <title>Pseudomonas helleri sp. nov. and Pseudomonas weihenstephanensis sp. nov., isolated from raw cows milk.</title>
        <authorList>
            <person name="von Neubeck M."/>
            <person name="Huptas C."/>
            <person name="Wenning M."/>
            <person name="Scherer S."/>
        </authorList>
    </citation>
    <scope>NUCLEOTIDE SEQUENCE [LARGE SCALE GENOMIC DNA]</scope>
    <source>
        <strain evidence="2 3">DSM 29166</strain>
    </source>
</reference>
<proteinExistence type="predicted"/>
<name>A0A0J6J809_9PSED</name>
<dbReference type="Gene3D" id="2.60.40.2040">
    <property type="entry name" value="CFA/I fimbrial subunit E, pilin domain"/>
    <property type="match status" value="1"/>
</dbReference>
<evidence type="ECO:0000313" key="2">
    <source>
        <dbReference type="EMBL" id="KMN12683.1"/>
    </source>
</evidence>